<dbReference type="CDD" id="cd01854">
    <property type="entry name" value="YjeQ_EngC"/>
    <property type="match status" value="1"/>
</dbReference>
<dbReference type="InterPro" id="IPR030378">
    <property type="entry name" value="G_CP_dom"/>
</dbReference>
<evidence type="ECO:0000256" key="8">
    <source>
        <dbReference type="ARBA" id="ARBA00022884"/>
    </source>
</evidence>
<dbReference type="GO" id="GO:0005525">
    <property type="term" value="F:GTP binding"/>
    <property type="evidence" value="ECO:0007669"/>
    <property type="project" value="UniProtKB-UniRule"/>
</dbReference>
<evidence type="ECO:0000259" key="12">
    <source>
        <dbReference type="PROSITE" id="PS51721"/>
    </source>
</evidence>
<keyword evidence="2 10" id="KW-0690">Ribosome biogenesis</keyword>
<dbReference type="SUPFAM" id="SSF50249">
    <property type="entry name" value="Nucleic acid-binding proteins"/>
    <property type="match status" value="1"/>
</dbReference>
<dbReference type="InterPro" id="IPR027417">
    <property type="entry name" value="P-loop_NTPase"/>
</dbReference>
<evidence type="ECO:0000256" key="5">
    <source>
        <dbReference type="ARBA" id="ARBA00022741"/>
    </source>
</evidence>
<dbReference type="CDD" id="cd04466">
    <property type="entry name" value="S1_YloQ_GTPase"/>
    <property type="match status" value="1"/>
</dbReference>
<feature type="binding site" evidence="10">
    <location>
        <position position="263"/>
    </location>
    <ligand>
        <name>Zn(2+)</name>
        <dbReference type="ChEBI" id="CHEBI:29105"/>
    </ligand>
</feature>
<dbReference type="InterPro" id="IPR010914">
    <property type="entry name" value="RsgA_GTPase_dom"/>
</dbReference>
<dbReference type="EC" id="3.6.1.-" evidence="10"/>
<keyword evidence="3 10" id="KW-0479">Metal-binding</keyword>
<evidence type="ECO:0000256" key="3">
    <source>
        <dbReference type="ARBA" id="ARBA00022723"/>
    </source>
</evidence>
<feature type="binding site" evidence="10">
    <location>
        <position position="265"/>
    </location>
    <ligand>
        <name>Zn(2+)</name>
        <dbReference type="ChEBI" id="CHEBI:29105"/>
    </ligand>
</feature>
<dbReference type="Gene3D" id="2.40.50.140">
    <property type="entry name" value="Nucleic acid-binding proteins"/>
    <property type="match status" value="1"/>
</dbReference>
<dbReference type="PROSITE" id="PS50936">
    <property type="entry name" value="ENGC_GTPASE"/>
    <property type="match status" value="1"/>
</dbReference>
<evidence type="ECO:0000256" key="6">
    <source>
        <dbReference type="ARBA" id="ARBA00022801"/>
    </source>
</evidence>
<dbReference type="GO" id="GO:0005737">
    <property type="term" value="C:cytoplasm"/>
    <property type="evidence" value="ECO:0007669"/>
    <property type="project" value="UniProtKB-SubCell"/>
</dbReference>
<dbReference type="PANTHER" id="PTHR32120:SF11">
    <property type="entry name" value="SMALL RIBOSOMAL SUBUNIT BIOGENESIS GTPASE RSGA 1, MITOCHONDRIAL-RELATED"/>
    <property type="match status" value="1"/>
</dbReference>
<dbReference type="EMBL" id="JACHLP010000001">
    <property type="protein sequence ID" value="MBB4841795.1"/>
    <property type="molecule type" value="Genomic_DNA"/>
</dbReference>
<dbReference type="Proteomes" id="UP000562027">
    <property type="component" value="Unassembled WGS sequence"/>
</dbReference>
<dbReference type="InterPro" id="IPR031944">
    <property type="entry name" value="RsgA_N"/>
</dbReference>
<dbReference type="Gene3D" id="3.40.50.300">
    <property type="entry name" value="P-loop containing nucleotide triphosphate hydrolases"/>
    <property type="match status" value="1"/>
</dbReference>
<comment type="caution">
    <text evidence="13">The sequence shown here is derived from an EMBL/GenBank/DDBJ whole genome shotgun (WGS) entry which is preliminary data.</text>
</comment>
<dbReference type="Gene3D" id="1.10.40.50">
    <property type="entry name" value="Probable gtpase engc, domain 3"/>
    <property type="match status" value="1"/>
</dbReference>
<sequence length="302" mass="33276">MSRHSDLDLGLVVRGHGRHYIVEDSEGQRRVCHPRGKKSDCVVGDEVRWAPSGSDEGVIEAVEPRRNLLFRQDEWKTKSFAANVDQLLILVAVEPVFSESQLCRALIAAEAAGIPSTIALNKTDLPGSEAARERLAPYRAMGLNMLEIALKGEPQASIEQLTPWLSGKRSFVMGPSGTGKSTLINLLIPDAKAQVGDISQALNSGRHTTTTTQWYWVDGERQSALIDSPGFQEFGVRQVEPAQLPLLMPDLRAHADHCRFYNCTHQHEPGCGVRAAVEAGQISASRYRIYGEILAELTAKRW</sequence>
<keyword evidence="8 10" id="KW-0694">RNA-binding</keyword>
<keyword evidence="4 10" id="KW-0699">rRNA-binding</keyword>
<protein>
    <recommendedName>
        <fullName evidence="10">Small ribosomal subunit biogenesis GTPase RsgA</fullName>
        <ecNumber evidence="10">3.6.1.-</ecNumber>
    </recommendedName>
</protein>
<keyword evidence="6 10" id="KW-0378">Hydrolase</keyword>
<keyword evidence="1 10" id="KW-0963">Cytoplasm</keyword>
<dbReference type="GO" id="GO:0046872">
    <property type="term" value="F:metal ion binding"/>
    <property type="evidence" value="ECO:0007669"/>
    <property type="project" value="UniProtKB-KW"/>
</dbReference>
<feature type="binding site" evidence="10">
    <location>
        <begin position="174"/>
        <end position="182"/>
    </location>
    <ligand>
        <name>GTP</name>
        <dbReference type="ChEBI" id="CHEBI:37565"/>
    </ligand>
</feature>
<evidence type="ECO:0000256" key="1">
    <source>
        <dbReference type="ARBA" id="ARBA00022490"/>
    </source>
</evidence>
<feature type="binding site" evidence="10">
    <location>
        <begin position="121"/>
        <end position="124"/>
    </location>
    <ligand>
        <name>GTP</name>
        <dbReference type="ChEBI" id="CHEBI:37565"/>
    </ligand>
</feature>
<comment type="function">
    <text evidence="10">One of several proteins that assist in the late maturation steps of the functional core of the 30S ribosomal subunit. Helps release RbfA from mature subunits. May play a role in the assembly of ribosomal proteins into the subunit. Circularly permuted GTPase that catalyzes slow GTP hydrolysis, GTPase activity is stimulated by the 30S ribosomal subunit.</text>
</comment>
<comment type="subunit">
    <text evidence="10">Monomer. Associates with 30S ribosomal subunit, binds 16S rRNA.</text>
</comment>
<evidence type="ECO:0000313" key="14">
    <source>
        <dbReference type="Proteomes" id="UP000562027"/>
    </source>
</evidence>
<dbReference type="SUPFAM" id="SSF52540">
    <property type="entry name" value="P-loop containing nucleoside triphosphate hydrolases"/>
    <property type="match status" value="1"/>
</dbReference>
<keyword evidence="14" id="KW-1185">Reference proteome</keyword>
<evidence type="ECO:0000256" key="4">
    <source>
        <dbReference type="ARBA" id="ARBA00022730"/>
    </source>
</evidence>
<reference evidence="13 14" key="1">
    <citation type="submission" date="2020-08" db="EMBL/GenBank/DDBJ databases">
        <title>Functional genomics of gut bacteria from endangered species of beetles.</title>
        <authorList>
            <person name="Carlos-Shanley C."/>
        </authorList>
    </citation>
    <scope>NUCLEOTIDE SEQUENCE [LARGE SCALE GENOMIC DNA]</scope>
    <source>
        <strain evidence="13 14">S00239</strain>
    </source>
</reference>
<evidence type="ECO:0000259" key="11">
    <source>
        <dbReference type="PROSITE" id="PS50936"/>
    </source>
</evidence>
<dbReference type="AlphaFoldDB" id="A0A840L5H9"/>
<feature type="domain" description="EngC GTPase" evidence="11">
    <location>
        <begin position="82"/>
        <end position="232"/>
    </location>
</feature>
<dbReference type="PROSITE" id="PS51721">
    <property type="entry name" value="G_CP"/>
    <property type="match status" value="1"/>
</dbReference>
<keyword evidence="7 10" id="KW-0862">Zinc</keyword>
<dbReference type="PANTHER" id="PTHR32120">
    <property type="entry name" value="SMALL RIBOSOMAL SUBUNIT BIOGENESIS GTPASE RSGA"/>
    <property type="match status" value="1"/>
</dbReference>
<dbReference type="HAMAP" id="MF_01820">
    <property type="entry name" value="GTPase_RsgA"/>
    <property type="match status" value="1"/>
</dbReference>
<comment type="subcellular location">
    <subcellularLocation>
        <location evidence="10">Cytoplasm</location>
    </subcellularLocation>
</comment>
<proteinExistence type="inferred from homology"/>
<feature type="binding site" evidence="10">
    <location>
        <position position="258"/>
    </location>
    <ligand>
        <name>Zn(2+)</name>
        <dbReference type="ChEBI" id="CHEBI:29105"/>
    </ligand>
</feature>
<evidence type="ECO:0000313" key="13">
    <source>
        <dbReference type="EMBL" id="MBB4841795.1"/>
    </source>
</evidence>
<gene>
    <name evidence="10" type="primary">rsgA</name>
    <name evidence="13" type="ORF">HNP55_000290</name>
</gene>
<dbReference type="GO" id="GO:0042274">
    <property type="term" value="P:ribosomal small subunit biogenesis"/>
    <property type="evidence" value="ECO:0007669"/>
    <property type="project" value="UniProtKB-UniRule"/>
</dbReference>
<organism evidence="13 14">
    <name type="scientific">Roseateles oligotrophus</name>
    <dbReference type="NCBI Taxonomy" id="1769250"/>
    <lineage>
        <taxon>Bacteria</taxon>
        <taxon>Pseudomonadati</taxon>
        <taxon>Pseudomonadota</taxon>
        <taxon>Betaproteobacteria</taxon>
        <taxon>Burkholderiales</taxon>
        <taxon>Sphaerotilaceae</taxon>
        <taxon>Roseateles</taxon>
    </lineage>
</organism>
<dbReference type="InterPro" id="IPR012340">
    <property type="entry name" value="NA-bd_OB-fold"/>
</dbReference>
<dbReference type="GO" id="GO:0003924">
    <property type="term" value="F:GTPase activity"/>
    <property type="evidence" value="ECO:0007669"/>
    <property type="project" value="UniProtKB-UniRule"/>
</dbReference>
<feature type="binding site" evidence="10">
    <location>
        <position position="271"/>
    </location>
    <ligand>
        <name>Zn(2+)</name>
        <dbReference type="ChEBI" id="CHEBI:29105"/>
    </ligand>
</feature>
<dbReference type="GO" id="GO:0019843">
    <property type="term" value="F:rRNA binding"/>
    <property type="evidence" value="ECO:0007669"/>
    <property type="project" value="UniProtKB-KW"/>
</dbReference>
<keyword evidence="9 10" id="KW-0342">GTP-binding</keyword>
<evidence type="ECO:0000256" key="9">
    <source>
        <dbReference type="ARBA" id="ARBA00023134"/>
    </source>
</evidence>
<comment type="similarity">
    <text evidence="10">Belongs to the TRAFAC class YlqF/YawG GTPase family. RsgA subfamily.</text>
</comment>
<dbReference type="RefSeq" id="WP_184295433.1">
    <property type="nucleotide sequence ID" value="NZ_JACHLP010000001.1"/>
</dbReference>
<accession>A0A840L5H9</accession>
<keyword evidence="5 10" id="KW-0547">Nucleotide-binding</keyword>
<dbReference type="Pfam" id="PF03193">
    <property type="entry name" value="RsgA_GTPase"/>
    <property type="match status" value="1"/>
</dbReference>
<evidence type="ECO:0000256" key="10">
    <source>
        <dbReference type="HAMAP-Rule" id="MF_01820"/>
    </source>
</evidence>
<evidence type="ECO:0000256" key="7">
    <source>
        <dbReference type="ARBA" id="ARBA00022833"/>
    </source>
</evidence>
<name>A0A840L5H9_9BURK</name>
<comment type="cofactor">
    <cofactor evidence="10">
        <name>Zn(2+)</name>
        <dbReference type="ChEBI" id="CHEBI:29105"/>
    </cofactor>
    <text evidence="10">Binds 1 zinc ion per subunit.</text>
</comment>
<evidence type="ECO:0000256" key="2">
    <source>
        <dbReference type="ARBA" id="ARBA00022517"/>
    </source>
</evidence>
<feature type="domain" description="CP-type G" evidence="12">
    <location>
        <begin position="71"/>
        <end position="234"/>
    </location>
</feature>
<dbReference type="InterPro" id="IPR004881">
    <property type="entry name" value="Ribosome_biogen_GTPase_RsgA"/>
</dbReference>
<dbReference type="NCBIfam" id="TIGR00157">
    <property type="entry name" value="ribosome small subunit-dependent GTPase A"/>
    <property type="match status" value="1"/>
</dbReference>